<evidence type="ECO:0000313" key="8">
    <source>
        <dbReference type="EMBL" id="MBB5172593.1"/>
    </source>
</evidence>
<feature type="transmembrane region" description="Helical" evidence="7">
    <location>
        <begin position="323"/>
        <end position="342"/>
    </location>
</feature>
<comment type="caution">
    <text evidence="8">The sequence shown here is derived from an EMBL/GenBank/DDBJ whole genome shotgun (WGS) entry which is preliminary data.</text>
</comment>
<evidence type="ECO:0000256" key="1">
    <source>
        <dbReference type="ARBA" id="ARBA00004651"/>
    </source>
</evidence>
<dbReference type="Pfam" id="PF03601">
    <property type="entry name" value="Cons_hypoth698"/>
    <property type="match status" value="1"/>
</dbReference>
<evidence type="ECO:0000256" key="7">
    <source>
        <dbReference type="SAM" id="Phobius"/>
    </source>
</evidence>
<dbReference type="GO" id="GO:0005886">
    <property type="term" value="C:plasma membrane"/>
    <property type="evidence" value="ECO:0007669"/>
    <property type="project" value="UniProtKB-SubCell"/>
</dbReference>
<reference evidence="8 9" key="1">
    <citation type="submission" date="2020-08" db="EMBL/GenBank/DDBJ databases">
        <title>Genomic Encyclopedia of Type Strains, Phase IV (KMG-IV): sequencing the most valuable type-strain genomes for metagenomic binning, comparative biology and taxonomic classification.</title>
        <authorList>
            <person name="Goeker M."/>
        </authorList>
    </citation>
    <scope>NUCLEOTIDE SEQUENCE [LARGE SCALE GENOMIC DNA]</scope>
    <source>
        <strain evidence="8 9">DSM 24696</strain>
    </source>
</reference>
<dbReference type="EMBL" id="JACHHB010000002">
    <property type="protein sequence ID" value="MBB5172593.1"/>
    <property type="molecule type" value="Genomic_DNA"/>
</dbReference>
<feature type="transmembrane region" description="Helical" evidence="7">
    <location>
        <begin position="47"/>
        <end position="65"/>
    </location>
</feature>
<evidence type="ECO:0000313" key="9">
    <source>
        <dbReference type="Proteomes" id="UP000551878"/>
    </source>
</evidence>
<feature type="transmembrane region" description="Helical" evidence="7">
    <location>
        <begin position="270"/>
        <end position="290"/>
    </location>
</feature>
<dbReference type="InterPro" id="IPR018383">
    <property type="entry name" value="UPF0324_pro"/>
</dbReference>
<keyword evidence="6 7" id="KW-0472">Membrane</keyword>
<dbReference type="PANTHER" id="PTHR30106">
    <property type="entry name" value="INNER MEMBRANE PROTEIN YEIH-RELATED"/>
    <property type="match status" value="1"/>
</dbReference>
<feature type="transmembrane region" description="Helical" evidence="7">
    <location>
        <begin position="102"/>
        <end position="124"/>
    </location>
</feature>
<sequence length="377" mass="40718">MEKGKYINVIPGIFLCFVVMIAAMYIADWLGVWVNQLQGLPKESGSPISSIFIAIVVGLIIRNFLGLKEAFVDGVHFSVKVILKAGIILLGIRLSFLDVVTLGAWGIPIIFICVTTGLIVTLWFTTKMQQSHRLGTLTAVGTGICGVTAIVGTAPGIKANDEEVAYAVGNITLFGILAMFIYPYLANFLFAGDPIRAGLFLGTSIHETAQVAGAALIYDQLYQINKVVDVATITKLTRNTLLIAVVPVMSYFYLKNKHGGDGESVQAKKWYQLIPLFVVGFLIMAGVRTIGDSGIESRERALGLFSPEQWNALTESLNTLGSTYFLGIAMAAVGLSTNLRLFKNQGIKPFYIGMIAALTVTVVSLGMVYLLGGLIEY</sequence>
<feature type="transmembrane region" description="Helical" evidence="7">
    <location>
        <begin position="164"/>
        <end position="185"/>
    </location>
</feature>
<evidence type="ECO:0000256" key="3">
    <source>
        <dbReference type="ARBA" id="ARBA00022475"/>
    </source>
</evidence>
<evidence type="ECO:0000256" key="5">
    <source>
        <dbReference type="ARBA" id="ARBA00022989"/>
    </source>
</evidence>
<accession>A0A840QMM3</accession>
<keyword evidence="3" id="KW-1003">Cell membrane</keyword>
<evidence type="ECO:0000256" key="6">
    <source>
        <dbReference type="ARBA" id="ARBA00023136"/>
    </source>
</evidence>
<keyword evidence="5 7" id="KW-1133">Transmembrane helix</keyword>
<dbReference type="Proteomes" id="UP000551878">
    <property type="component" value="Unassembled WGS sequence"/>
</dbReference>
<dbReference type="RefSeq" id="WP_343043317.1">
    <property type="nucleotide sequence ID" value="NZ_JACHHB010000002.1"/>
</dbReference>
<dbReference type="AlphaFoldDB" id="A0A840QMM3"/>
<proteinExistence type="inferred from homology"/>
<keyword evidence="9" id="KW-1185">Reference proteome</keyword>
<evidence type="ECO:0000256" key="2">
    <source>
        <dbReference type="ARBA" id="ARBA00007977"/>
    </source>
</evidence>
<gene>
    <name evidence="8" type="ORF">HNQ41_000737</name>
</gene>
<feature type="transmembrane region" description="Helical" evidence="7">
    <location>
        <begin position="77"/>
        <end position="96"/>
    </location>
</feature>
<dbReference type="PANTHER" id="PTHR30106:SF2">
    <property type="entry name" value="UPF0324 INNER MEMBRANE PROTEIN YEIH"/>
    <property type="match status" value="1"/>
</dbReference>
<organism evidence="8 9">
    <name type="scientific">Texcoconibacillus texcoconensis</name>
    <dbReference type="NCBI Taxonomy" id="1095777"/>
    <lineage>
        <taxon>Bacteria</taxon>
        <taxon>Bacillati</taxon>
        <taxon>Bacillota</taxon>
        <taxon>Bacilli</taxon>
        <taxon>Bacillales</taxon>
        <taxon>Bacillaceae</taxon>
        <taxon>Texcoconibacillus</taxon>
    </lineage>
</organism>
<evidence type="ECO:0000256" key="4">
    <source>
        <dbReference type="ARBA" id="ARBA00022692"/>
    </source>
</evidence>
<comment type="similarity">
    <text evidence="2">Belongs to the UPF0324 family.</text>
</comment>
<name>A0A840QMM3_9BACI</name>
<protein>
    <submittedName>
        <fullName evidence="8">Putative integral membrane protein (TIGR00698 family)</fullName>
    </submittedName>
</protein>
<feature type="transmembrane region" description="Helical" evidence="7">
    <location>
        <begin position="136"/>
        <end position="158"/>
    </location>
</feature>
<feature type="transmembrane region" description="Helical" evidence="7">
    <location>
        <begin position="7"/>
        <end position="27"/>
    </location>
</feature>
<comment type="subcellular location">
    <subcellularLocation>
        <location evidence="1">Cell membrane</location>
        <topology evidence="1">Multi-pass membrane protein</topology>
    </subcellularLocation>
</comment>
<feature type="transmembrane region" description="Helical" evidence="7">
    <location>
        <begin position="349"/>
        <end position="371"/>
    </location>
</feature>
<keyword evidence="4 7" id="KW-0812">Transmembrane</keyword>